<dbReference type="InterPro" id="IPR013976">
    <property type="entry name" value="HDOD"/>
</dbReference>
<keyword evidence="3" id="KW-1185">Reference proteome</keyword>
<evidence type="ECO:0000259" key="1">
    <source>
        <dbReference type="PROSITE" id="PS51833"/>
    </source>
</evidence>
<dbReference type="Pfam" id="PF08668">
    <property type="entry name" value="HDOD"/>
    <property type="match status" value="1"/>
</dbReference>
<accession>A0A222G554</accession>
<name>A0A222G554_9GAMM</name>
<dbReference type="PROSITE" id="PS51833">
    <property type="entry name" value="HDOD"/>
    <property type="match status" value="1"/>
</dbReference>
<dbReference type="Gene3D" id="1.10.3210.10">
    <property type="entry name" value="Hypothetical protein af1432"/>
    <property type="match status" value="1"/>
</dbReference>
<dbReference type="KEGG" id="cber:B5D82_02230"/>
<feature type="domain" description="HDOD" evidence="1">
    <location>
        <begin position="93"/>
        <end position="290"/>
    </location>
</feature>
<evidence type="ECO:0000313" key="3">
    <source>
        <dbReference type="Proteomes" id="UP000202259"/>
    </source>
</evidence>
<dbReference type="InterPro" id="IPR052340">
    <property type="entry name" value="RNase_Y/CdgJ"/>
</dbReference>
<sequence length="382" mass="42777">MSLDKIIIVFAVITSILWYLNRGKSSRKTHRAQNLTARRSQSPTAKLRSISSSPQAHLNLIPKQSDVMNNSEDFLDFKLLRFDIFNKKQQQTIDEMSQCIRQPNPLLLGLTSGELEPKELIALIKSDAEMTAKIINTVNSSLFSLRQPIESIHHAIVFMGVTAVKSIAIQFILQQSLSFENKDQAAAYKKIWISSYLSSSFVFLLAKHLDKKNAAELSTLCLLISLGDMTMLSYKPSTANLYLSQASLFERVRDGQLSLDINSSVIGKVLAERWKLPKSIVEGIGNSLNPLINDKLNNDLPIEDAQNTLLCYFSCRLGDLIAFDGVKDIFQIGDDGVEALNSLDFFHVQKNIEQVGLEKISHLFRDQSFISKAKKLIAQIAV</sequence>
<dbReference type="AlphaFoldDB" id="A0A222G554"/>
<protein>
    <submittedName>
        <fullName evidence="2">HDOD domain-containing protein</fullName>
    </submittedName>
</protein>
<reference evidence="2 3" key="1">
    <citation type="submission" date="2017-08" db="EMBL/GenBank/DDBJ databases">
        <title>Complete genome of Colwellia sp. NB097-1, a psychrophile bacterium ioslated from Bering Sea.</title>
        <authorList>
            <person name="Chen X."/>
        </authorList>
    </citation>
    <scope>NUCLEOTIDE SEQUENCE [LARGE SCALE GENOMIC DNA]</scope>
    <source>
        <strain evidence="2 3">NB097-1</strain>
    </source>
</reference>
<dbReference type="EMBL" id="CP020465">
    <property type="protein sequence ID" value="ASP46703.1"/>
    <property type="molecule type" value="Genomic_DNA"/>
</dbReference>
<evidence type="ECO:0000313" key="2">
    <source>
        <dbReference type="EMBL" id="ASP46703.1"/>
    </source>
</evidence>
<dbReference type="SUPFAM" id="SSF109604">
    <property type="entry name" value="HD-domain/PDEase-like"/>
    <property type="match status" value="1"/>
</dbReference>
<dbReference type="Proteomes" id="UP000202259">
    <property type="component" value="Chromosome"/>
</dbReference>
<dbReference type="PANTHER" id="PTHR33525:SF4">
    <property type="entry name" value="CYCLIC DI-GMP PHOSPHODIESTERASE CDGJ"/>
    <property type="match status" value="1"/>
</dbReference>
<dbReference type="OrthoDB" id="9770715at2"/>
<organism evidence="2 3">
    <name type="scientific">Cognaticolwellia beringensis</name>
    <dbReference type="NCBI Taxonomy" id="1967665"/>
    <lineage>
        <taxon>Bacteria</taxon>
        <taxon>Pseudomonadati</taxon>
        <taxon>Pseudomonadota</taxon>
        <taxon>Gammaproteobacteria</taxon>
        <taxon>Alteromonadales</taxon>
        <taxon>Colwelliaceae</taxon>
        <taxon>Cognaticolwellia</taxon>
    </lineage>
</organism>
<gene>
    <name evidence="2" type="ORF">B5D82_02230</name>
</gene>
<dbReference type="PANTHER" id="PTHR33525">
    <property type="match status" value="1"/>
</dbReference>
<proteinExistence type="predicted"/>
<dbReference type="RefSeq" id="WP_081148877.1">
    <property type="nucleotide sequence ID" value="NZ_CP020465.1"/>
</dbReference>